<evidence type="ECO:0000313" key="2">
    <source>
        <dbReference type="Proteomes" id="UP000576393"/>
    </source>
</evidence>
<dbReference type="InterPro" id="IPR016024">
    <property type="entry name" value="ARM-type_fold"/>
</dbReference>
<sequence length="148" mass="16853">MNRGSLPPDPAECAARVDAAFERNDPQVGTVVIELSLCHSDAEVIAPRVRRALASDRRGLRCLGLTAVSHMVRRTGEVDDTTLEIVRGLLRDPAPDVREHADTVLSDVWIFVPHPRLPNWLSRRQRLQGVRWWFVTGWTGISRWFRPR</sequence>
<dbReference type="AlphaFoldDB" id="A0A852V729"/>
<dbReference type="EMBL" id="JACCCO010000003">
    <property type="protein sequence ID" value="NYF43910.1"/>
    <property type="molecule type" value="Genomic_DNA"/>
</dbReference>
<comment type="caution">
    <text evidence="1">The sequence shown here is derived from an EMBL/GenBank/DDBJ whole genome shotgun (WGS) entry which is preliminary data.</text>
</comment>
<organism evidence="1 2">
    <name type="scientific">Streptosporangium sandarakinum</name>
    <dbReference type="NCBI Taxonomy" id="1260955"/>
    <lineage>
        <taxon>Bacteria</taxon>
        <taxon>Bacillati</taxon>
        <taxon>Actinomycetota</taxon>
        <taxon>Actinomycetes</taxon>
        <taxon>Streptosporangiales</taxon>
        <taxon>Streptosporangiaceae</taxon>
        <taxon>Streptosporangium</taxon>
    </lineage>
</organism>
<evidence type="ECO:0008006" key="3">
    <source>
        <dbReference type="Google" id="ProtNLM"/>
    </source>
</evidence>
<proteinExistence type="predicted"/>
<reference evidence="1 2" key="1">
    <citation type="submission" date="2020-07" db="EMBL/GenBank/DDBJ databases">
        <title>Sequencing the genomes of 1000 actinobacteria strains.</title>
        <authorList>
            <person name="Klenk H.-P."/>
        </authorList>
    </citation>
    <scope>NUCLEOTIDE SEQUENCE [LARGE SCALE GENOMIC DNA]</scope>
    <source>
        <strain evidence="1 2">DSM 45763</strain>
    </source>
</reference>
<keyword evidence="2" id="KW-1185">Reference proteome</keyword>
<accession>A0A852V729</accession>
<gene>
    <name evidence="1" type="ORF">HDA43_006137</name>
</gene>
<name>A0A852V729_9ACTN</name>
<dbReference type="SUPFAM" id="SSF48371">
    <property type="entry name" value="ARM repeat"/>
    <property type="match status" value="1"/>
</dbReference>
<protein>
    <recommendedName>
        <fullName evidence="3">HEAT repeat domain-containing protein</fullName>
    </recommendedName>
</protein>
<dbReference type="RefSeq" id="WP_179827696.1">
    <property type="nucleotide sequence ID" value="NZ_JACCCO010000003.1"/>
</dbReference>
<evidence type="ECO:0000313" key="1">
    <source>
        <dbReference type="EMBL" id="NYF43910.1"/>
    </source>
</evidence>
<dbReference type="Proteomes" id="UP000576393">
    <property type="component" value="Unassembled WGS sequence"/>
</dbReference>